<feature type="transmembrane region" description="Helical" evidence="1">
    <location>
        <begin position="12"/>
        <end position="34"/>
    </location>
</feature>
<evidence type="ECO:0000313" key="3">
    <source>
        <dbReference type="EMBL" id="OJJ05776.1"/>
    </source>
</evidence>
<dbReference type="InterPro" id="IPR056632">
    <property type="entry name" value="DUF7730"/>
</dbReference>
<keyword evidence="1" id="KW-1133">Transmembrane helix</keyword>
<dbReference type="GeneID" id="63733489"/>
<dbReference type="PANTHER" id="PTHR38790">
    <property type="entry name" value="2EXR DOMAIN-CONTAINING PROTEIN-RELATED"/>
    <property type="match status" value="1"/>
</dbReference>
<keyword evidence="4" id="KW-1185">Reference proteome</keyword>
<keyword evidence="1" id="KW-0812">Transmembrane</keyword>
<dbReference type="AlphaFoldDB" id="A0A1L9PWH3"/>
<dbReference type="VEuPathDB" id="FungiDB:ASPVEDRAFT_87111"/>
<evidence type="ECO:0000313" key="4">
    <source>
        <dbReference type="Proteomes" id="UP000184073"/>
    </source>
</evidence>
<organism evidence="3 4">
    <name type="scientific">Aspergillus versicolor CBS 583.65</name>
    <dbReference type="NCBI Taxonomy" id="1036611"/>
    <lineage>
        <taxon>Eukaryota</taxon>
        <taxon>Fungi</taxon>
        <taxon>Dikarya</taxon>
        <taxon>Ascomycota</taxon>
        <taxon>Pezizomycotina</taxon>
        <taxon>Eurotiomycetes</taxon>
        <taxon>Eurotiomycetidae</taxon>
        <taxon>Eurotiales</taxon>
        <taxon>Aspergillaceae</taxon>
        <taxon>Aspergillus</taxon>
        <taxon>Aspergillus subgen. Nidulantes</taxon>
    </lineage>
</organism>
<evidence type="ECO:0000256" key="1">
    <source>
        <dbReference type="SAM" id="Phobius"/>
    </source>
</evidence>
<name>A0A1L9PWH3_ASPVE</name>
<proteinExistence type="predicted"/>
<dbReference type="Pfam" id="PF24864">
    <property type="entry name" value="DUF7730"/>
    <property type="match status" value="1"/>
</dbReference>
<evidence type="ECO:0000259" key="2">
    <source>
        <dbReference type="Pfam" id="PF24864"/>
    </source>
</evidence>
<dbReference type="OrthoDB" id="4757095at2759"/>
<keyword evidence="1" id="KW-0472">Membrane</keyword>
<dbReference type="EMBL" id="KV878133">
    <property type="protein sequence ID" value="OJJ05776.1"/>
    <property type="molecule type" value="Genomic_DNA"/>
</dbReference>
<sequence length="319" mass="35747">MTSKIIIPGGRLGVIIFGCLAIISYPWILCWVLICKLGKCIEGGRKRNKPPVNDNAAKEPEDVWGLREQTELPASFWSDRRPLTPSLPDDKKTPGTRAMVSQAAGQSGLLGLPAELRVMIWLYVMSSSGVVLVRSHGKRLYGHACKPGCESHARGPDNNVPYRYIPLLSTCREIYCEAIEMLYNKNTFHFRDRSGLNPIPRVINPARLPSFRSLSISTFVCLHGTPEKSCNALQSWMGTLRVLQKMTGLHRLHVSFSERLRPSHVVNGSSYLSPLMDIRGVPDFVVEIHDDPDCPGNEWHRRFPPDLPFRVVIRSPAGE</sequence>
<dbReference type="STRING" id="1036611.A0A1L9PWH3"/>
<reference evidence="4" key="1">
    <citation type="journal article" date="2017" name="Genome Biol.">
        <title>Comparative genomics reveals high biological diversity and specific adaptations in the industrially and medically important fungal genus Aspergillus.</title>
        <authorList>
            <person name="de Vries R.P."/>
            <person name="Riley R."/>
            <person name="Wiebenga A."/>
            <person name="Aguilar-Osorio G."/>
            <person name="Amillis S."/>
            <person name="Uchima C.A."/>
            <person name="Anderluh G."/>
            <person name="Asadollahi M."/>
            <person name="Askin M."/>
            <person name="Barry K."/>
            <person name="Battaglia E."/>
            <person name="Bayram O."/>
            <person name="Benocci T."/>
            <person name="Braus-Stromeyer S.A."/>
            <person name="Caldana C."/>
            <person name="Canovas D."/>
            <person name="Cerqueira G.C."/>
            <person name="Chen F."/>
            <person name="Chen W."/>
            <person name="Choi C."/>
            <person name="Clum A."/>
            <person name="Dos Santos R.A."/>
            <person name="Damasio A.R."/>
            <person name="Diallinas G."/>
            <person name="Emri T."/>
            <person name="Fekete E."/>
            <person name="Flipphi M."/>
            <person name="Freyberg S."/>
            <person name="Gallo A."/>
            <person name="Gournas C."/>
            <person name="Habgood R."/>
            <person name="Hainaut M."/>
            <person name="Harispe M.L."/>
            <person name="Henrissat B."/>
            <person name="Hilden K.S."/>
            <person name="Hope R."/>
            <person name="Hossain A."/>
            <person name="Karabika E."/>
            <person name="Karaffa L."/>
            <person name="Karanyi Z."/>
            <person name="Krasevec N."/>
            <person name="Kuo A."/>
            <person name="Kusch H."/>
            <person name="LaButti K."/>
            <person name="Lagendijk E.L."/>
            <person name="Lapidus A."/>
            <person name="Levasseur A."/>
            <person name="Lindquist E."/>
            <person name="Lipzen A."/>
            <person name="Logrieco A.F."/>
            <person name="MacCabe A."/>
            <person name="Maekelae M.R."/>
            <person name="Malavazi I."/>
            <person name="Melin P."/>
            <person name="Meyer V."/>
            <person name="Mielnichuk N."/>
            <person name="Miskei M."/>
            <person name="Molnar A.P."/>
            <person name="Mule G."/>
            <person name="Ngan C.Y."/>
            <person name="Orejas M."/>
            <person name="Orosz E."/>
            <person name="Ouedraogo J.P."/>
            <person name="Overkamp K.M."/>
            <person name="Park H.-S."/>
            <person name="Perrone G."/>
            <person name="Piumi F."/>
            <person name="Punt P.J."/>
            <person name="Ram A.F."/>
            <person name="Ramon A."/>
            <person name="Rauscher S."/>
            <person name="Record E."/>
            <person name="Riano-Pachon D.M."/>
            <person name="Robert V."/>
            <person name="Roehrig J."/>
            <person name="Ruller R."/>
            <person name="Salamov A."/>
            <person name="Salih N.S."/>
            <person name="Samson R.A."/>
            <person name="Sandor E."/>
            <person name="Sanguinetti M."/>
            <person name="Schuetze T."/>
            <person name="Sepcic K."/>
            <person name="Shelest E."/>
            <person name="Sherlock G."/>
            <person name="Sophianopoulou V."/>
            <person name="Squina F.M."/>
            <person name="Sun H."/>
            <person name="Susca A."/>
            <person name="Todd R.B."/>
            <person name="Tsang A."/>
            <person name="Unkles S.E."/>
            <person name="van de Wiele N."/>
            <person name="van Rossen-Uffink D."/>
            <person name="Oliveira J.V."/>
            <person name="Vesth T.C."/>
            <person name="Visser J."/>
            <person name="Yu J.-H."/>
            <person name="Zhou M."/>
            <person name="Andersen M.R."/>
            <person name="Archer D.B."/>
            <person name="Baker S.E."/>
            <person name="Benoit I."/>
            <person name="Brakhage A.A."/>
            <person name="Braus G.H."/>
            <person name="Fischer R."/>
            <person name="Frisvad J.C."/>
            <person name="Goldman G.H."/>
            <person name="Houbraken J."/>
            <person name="Oakley B."/>
            <person name="Pocsi I."/>
            <person name="Scazzocchio C."/>
            <person name="Seiboth B."/>
            <person name="vanKuyk P.A."/>
            <person name="Wortman J."/>
            <person name="Dyer P.S."/>
            <person name="Grigoriev I.V."/>
        </authorList>
    </citation>
    <scope>NUCLEOTIDE SEQUENCE [LARGE SCALE GENOMIC DNA]</scope>
    <source>
        <strain evidence="4">CBS 583.65</strain>
    </source>
</reference>
<feature type="domain" description="DUF7730" evidence="2">
    <location>
        <begin position="104"/>
        <end position="286"/>
    </location>
</feature>
<gene>
    <name evidence="3" type="ORF">ASPVEDRAFT_87111</name>
</gene>
<dbReference type="Proteomes" id="UP000184073">
    <property type="component" value="Unassembled WGS sequence"/>
</dbReference>
<protein>
    <recommendedName>
        <fullName evidence="2">DUF7730 domain-containing protein</fullName>
    </recommendedName>
</protein>
<dbReference type="RefSeq" id="XP_040671538.1">
    <property type="nucleotide sequence ID" value="XM_040817978.1"/>
</dbReference>
<accession>A0A1L9PWH3</accession>